<dbReference type="Proteomes" id="UP000053260">
    <property type="component" value="Unassembled WGS sequence"/>
</dbReference>
<evidence type="ECO:0000313" key="1">
    <source>
        <dbReference type="EMBL" id="KUO21302.1"/>
    </source>
</evidence>
<dbReference type="RefSeq" id="WP_067018608.1">
    <property type="nucleotide sequence ID" value="NZ_KQ949078.1"/>
</dbReference>
<reference evidence="1 2" key="1">
    <citation type="submission" date="2015-10" db="EMBL/GenBank/DDBJ databases">
        <title>Draft genome sequence of Streptomyces sp. RV15, isolated from a marine sponge.</title>
        <authorList>
            <person name="Ruckert C."/>
            <person name="Abdelmohsen U.R."/>
            <person name="Winkler A."/>
            <person name="Hentschel U."/>
            <person name="Kalinowski J."/>
            <person name="Kampfer P."/>
            <person name="Glaeser S."/>
        </authorList>
    </citation>
    <scope>NUCLEOTIDE SEQUENCE [LARGE SCALE GENOMIC DNA]</scope>
    <source>
        <strain evidence="1 2">RV15</strain>
    </source>
</reference>
<dbReference type="OrthoDB" id="3785441at2"/>
<dbReference type="Pfam" id="PF19457">
    <property type="entry name" value="DUF5994"/>
    <property type="match status" value="1"/>
</dbReference>
<dbReference type="InterPro" id="IPR046036">
    <property type="entry name" value="DUF5994"/>
</dbReference>
<name>A0A117S1J3_9ACTN</name>
<gene>
    <name evidence="1" type="ORF">AQJ91_10060</name>
</gene>
<dbReference type="STRING" id="909626.AQJ91_10060"/>
<protein>
    <submittedName>
        <fullName evidence="1">Uncharacterized protein</fullName>
    </submittedName>
</protein>
<keyword evidence="2" id="KW-1185">Reference proteome</keyword>
<dbReference type="EMBL" id="LMXB01000025">
    <property type="protein sequence ID" value="KUO21302.1"/>
    <property type="molecule type" value="Genomic_DNA"/>
</dbReference>
<organism evidence="1 2">
    <name type="scientific">Streptomyces dysideae</name>
    <dbReference type="NCBI Taxonomy" id="909626"/>
    <lineage>
        <taxon>Bacteria</taxon>
        <taxon>Bacillati</taxon>
        <taxon>Actinomycetota</taxon>
        <taxon>Actinomycetes</taxon>
        <taxon>Kitasatosporales</taxon>
        <taxon>Streptomycetaceae</taxon>
        <taxon>Streptomyces</taxon>
    </lineage>
</organism>
<proteinExistence type="predicted"/>
<sequence length="146" mass="15659">MPTTSHPFPPHHEPVAAPPARLTLRADGTSGALPAGAWWPRSRDLPAELPALTEALTPLWGRVTRIAVNPRYWPVLPRKIPAGGHTIKIGWFTPDIAPHTLLLFSGTTRWTLLIVPPETDAASAARLMTTTVATPAPTGQPLRPAA</sequence>
<accession>A0A117S1J3</accession>
<evidence type="ECO:0000313" key="2">
    <source>
        <dbReference type="Proteomes" id="UP000053260"/>
    </source>
</evidence>
<comment type="caution">
    <text evidence="1">The sequence shown here is derived from an EMBL/GenBank/DDBJ whole genome shotgun (WGS) entry which is preliminary data.</text>
</comment>
<dbReference type="AlphaFoldDB" id="A0A117S1J3"/>